<evidence type="ECO:0000256" key="1">
    <source>
        <dbReference type="ARBA" id="ARBA00001947"/>
    </source>
</evidence>
<organism evidence="8 9">
    <name type="scientific">Vibrio agarivorans</name>
    <dbReference type="NCBI Taxonomy" id="153622"/>
    <lineage>
        <taxon>Bacteria</taxon>
        <taxon>Pseudomonadati</taxon>
        <taxon>Pseudomonadota</taxon>
        <taxon>Gammaproteobacteria</taxon>
        <taxon>Vibrionales</taxon>
        <taxon>Vibrionaceae</taxon>
        <taxon>Vibrio</taxon>
    </lineage>
</organism>
<evidence type="ECO:0000313" key="9">
    <source>
        <dbReference type="Proteomes" id="UP001169719"/>
    </source>
</evidence>
<evidence type="ECO:0000256" key="2">
    <source>
        <dbReference type="ARBA" id="ARBA00022670"/>
    </source>
</evidence>
<dbReference type="GO" id="GO:0008237">
    <property type="term" value="F:metallopeptidase activity"/>
    <property type="evidence" value="ECO:0007669"/>
    <property type="project" value="UniProtKB-KW"/>
</dbReference>
<gene>
    <name evidence="8" type="ORF">QWJ08_14335</name>
</gene>
<evidence type="ECO:0000313" key="8">
    <source>
        <dbReference type="EMBL" id="MDN2482514.1"/>
    </source>
</evidence>
<dbReference type="PROSITE" id="PS51257">
    <property type="entry name" value="PROKAR_LIPOPROTEIN"/>
    <property type="match status" value="1"/>
</dbReference>
<evidence type="ECO:0000256" key="4">
    <source>
        <dbReference type="ARBA" id="ARBA00022801"/>
    </source>
</evidence>
<dbReference type="PANTHER" id="PTHR22726">
    <property type="entry name" value="METALLOENDOPEPTIDASE OMA1"/>
    <property type="match status" value="1"/>
</dbReference>
<feature type="domain" description="Peptidase M48" evidence="7">
    <location>
        <begin position="48"/>
        <end position="235"/>
    </location>
</feature>
<keyword evidence="4 8" id="KW-0378">Hydrolase</keyword>
<dbReference type="CDD" id="cd07333">
    <property type="entry name" value="M48C_bepA_like"/>
    <property type="match status" value="1"/>
</dbReference>
<dbReference type="InterPro" id="IPR001915">
    <property type="entry name" value="Peptidase_M48"/>
</dbReference>
<comment type="cofactor">
    <cofactor evidence="1">
        <name>Zn(2+)</name>
        <dbReference type="ChEBI" id="CHEBI:29105"/>
    </cofactor>
</comment>
<sequence>MNNKIAVAIVGAGIVSGCSVSPEYDKSVGEQNSKMVEAQMGLYQKHQLDEYVDQVGQRLVAQLENPEFEFSFHIVDDTTPNAFALPGGYIYISRGLLALMNNEDELACVLAHEIIHVTERHSVKQMKRSILPGLTQVPGNIVGSVISEDLGALINAPLAVGSGLFMASYSRGHETQSDELGVRLAVKAGYNPYAMGVILTRLNEAVEFTTQQQAQKSYFDSHPYTPERVEHVNQWATQFSNAFAPPADGEFVQELDGLLLGSNPDKGVFVEDDYLHPQLGFSMHFPAEWQKVNQPNAVAAANKAQTGMVALTLVNADYNAEQMSQQFSQYMQQRFDYKVEISQYQNDWGTQTYHAQVRDQKEGKPVFLDQYWLDADELTYQIMSVSQSDTVVATGESALSFKPITDQQRQSIKQREILIVKVQQDENISQLLERVDSPMQTKGVEILNGLASVDDIEAGDSLKVIIKAPYTSNQ</sequence>
<dbReference type="Gene3D" id="3.30.2010.10">
    <property type="entry name" value="Metalloproteases ('zincins'), catalytic domain"/>
    <property type="match status" value="1"/>
</dbReference>
<evidence type="ECO:0000256" key="5">
    <source>
        <dbReference type="ARBA" id="ARBA00022833"/>
    </source>
</evidence>
<dbReference type="InterPro" id="IPR051156">
    <property type="entry name" value="Mito/Outer_Membr_Metalloprot"/>
</dbReference>
<evidence type="ECO:0000256" key="6">
    <source>
        <dbReference type="ARBA" id="ARBA00023049"/>
    </source>
</evidence>
<evidence type="ECO:0000256" key="3">
    <source>
        <dbReference type="ARBA" id="ARBA00022723"/>
    </source>
</evidence>
<proteinExistence type="predicted"/>
<keyword evidence="2" id="KW-0645">Protease</keyword>
<dbReference type="PANTHER" id="PTHR22726:SF1">
    <property type="entry name" value="METALLOENDOPEPTIDASE OMA1, MITOCHONDRIAL"/>
    <property type="match status" value="1"/>
</dbReference>
<keyword evidence="5" id="KW-0862">Zinc</keyword>
<dbReference type="EMBL" id="JAUEOZ010000002">
    <property type="protein sequence ID" value="MDN2482514.1"/>
    <property type="molecule type" value="Genomic_DNA"/>
</dbReference>
<name>A0ABT7Y393_9VIBR</name>
<keyword evidence="3" id="KW-0479">Metal-binding</keyword>
<comment type="caution">
    <text evidence="8">The sequence shown here is derived from an EMBL/GenBank/DDBJ whole genome shotgun (WGS) entry which is preliminary data.</text>
</comment>
<protein>
    <submittedName>
        <fullName evidence="8">M48 family metalloprotease</fullName>
        <ecNumber evidence="8">3.4.24.-</ecNumber>
    </submittedName>
</protein>
<keyword evidence="9" id="KW-1185">Reference proteome</keyword>
<dbReference type="RefSeq" id="WP_289962591.1">
    <property type="nucleotide sequence ID" value="NZ_JAUEOZ010000002.1"/>
</dbReference>
<reference evidence="8" key="1">
    <citation type="submission" date="2024-05" db="EMBL/GenBank/DDBJ databases">
        <title>Genome Sequences of Four Agar- Degrading Marine Bacteria.</title>
        <authorList>
            <person name="Phillips E.K."/>
            <person name="Shaffer J.C."/>
            <person name="Henson M.W."/>
            <person name="Temperton B."/>
            <person name="Thrash C.J."/>
            <person name="Martin M.O."/>
        </authorList>
    </citation>
    <scope>NUCLEOTIDE SEQUENCE</scope>
    <source>
        <strain evidence="8">EKP203</strain>
    </source>
</reference>
<accession>A0ABT7Y393</accession>
<keyword evidence="6 8" id="KW-0482">Metalloprotease</keyword>
<dbReference type="Proteomes" id="UP001169719">
    <property type="component" value="Unassembled WGS sequence"/>
</dbReference>
<dbReference type="Pfam" id="PF01435">
    <property type="entry name" value="Peptidase_M48"/>
    <property type="match status" value="1"/>
</dbReference>
<evidence type="ECO:0000259" key="7">
    <source>
        <dbReference type="Pfam" id="PF01435"/>
    </source>
</evidence>
<dbReference type="EC" id="3.4.24.-" evidence="8"/>